<dbReference type="GO" id="GO:0016020">
    <property type="term" value="C:membrane"/>
    <property type="evidence" value="ECO:0007669"/>
    <property type="project" value="UniProtKB-SubCell"/>
</dbReference>
<dbReference type="KEGG" id="als:DJ013_21505"/>
<dbReference type="GO" id="GO:0033013">
    <property type="term" value="P:tetrapyrrole metabolic process"/>
    <property type="evidence" value="ECO:0007669"/>
    <property type="project" value="UniProtKB-ARBA"/>
</dbReference>
<dbReference type="OrthoDB" id="9795496at2"/>
<feature type="transmembrane region" description="Helical" evidence="6">
    <location>
        <begin position="106"/>
        <end position="125"/>
    </location>
</feature>
<sequence>MVMKKIITFLICLIIPLAVGGISGFATVTGIESWYSTINKPFFNPPNWIFAPMWTTLYAIMGVGLYLIWQSPKSESRKNALIVFGIQLALNFLWSFLFFYFESPGIALIEISVLWIAILMMIVFFRKVNITAGNLQIPYLLWVSFASCHLVAKLISIP</sequence>
<evidence type="ECO:0000256" key="6">
    <source>
        <dbReference type="SAM" id="Phobius"/>
    </source>
</evidence>
<evidence type="ECO:0000256" key="5">
    <source>
        <dbReference type="ARBA" id="ARBA00023136"/>
    </source>
</evidence>
<comment type="similarity">
    <text evidence="2">Belongs to the TspO/BZRP family.</text>
</comment>
<evidence type="ECO:0000256" key="3">
    <source>
        <dbReference type="ARBA" id="ARBA00022692"/>
    </source>
</evidence>
<organism evidence="7 8">
    <name type="scientific">Arcticibacterium luteifluviistationis</name>
    <dbReference type="NCBI Taxonomy" id="1784714"/>
    <lineage>
        <taxon>Bacteria</taxon>
        <taxon>Pseudomonadati</taxon>
        <taxon>Bacteroidota</taxon>
        <taxon>Cytophagia</taxon>
        <taxon>Cytophagales</taxon>
        <taxon>Leadbetterellaceae</taxon>
        <taxon>Arcticibacterium</taxon>
    </lineage>
</organism>
<feature type="transmembrane region" description="Helical" evidence="6">
    <location>
        <begin position="81"/>
        <end position="100"/>
    </location>
</feature>
<dbReference type="Proteomes" id="UP000249873">
    <property type="component" value="Chromosome"/>
</dbReference>
<dbReference type="FunFam" id="1.20.1260.100:FF:000001">
    <property type="entry name" value="translocator protein 2"/>
    <property type="match status" value="1"/>
</dbReference>
<comment type="subcellular location">
    <subcellularLocation>
        <location evidence="1">Membrane</location>
        <topology evidence="1">Multi-pass membrane protein</topology>
    </subcellularLocation>
</comment>
<dbReference type="PANTHER" id="PTHR10057">
    <property type="entry name" value="PERIPHERAL-TYPE BENZODIAZEPINE RECEPTOR"/>
    <property type="match status" value="1"/>
</dbReference>
<evidence type="ECO:0000256" key="2">
    <source>
        <dbReference type="ARBA" id="ARBA00007524"/>
    </source>
</evidence>
<keyword evidence="3 6" id="KW-0812">Transmembrane</keyword>
<dbReference type="InterPro" id="IPR004307">
    <property type="entry name" value="TspO_MBR"/>
</dbReference>
<feature type="transmembrane region" description="Helical" evidence="6">
    <location>
        <begin position="48"/>
        <end position="69"/>
    </location>
</feature>
<evidence type="ECO:0000313" key="8">
    <source>
        <dbReference type="Proteomes" id="UP000249873"/>
    </source>
</evidence>
<name>A0A2Z4GIR3_9BACT</name>
<protein>
    <submittedName>
        <fullName evidence="7">TspO protein</fullName>
    </submittedName>
</protein>
<evidence type="ECO:0000313" key="7">
    <source>
        <dbReference type="EMBL" id="AWW00989.1"/>
    </source>
</evidence>
<dbReference type="EMBL" id="CP029480">
    <property type="protein sequence ID" value="AWW00989.1"/>
    <property type="molecule type" value="Genomic_DNA"/>
</dbReference>
<gene>
    <name evidence="7" type="ORF">DJ013_21505</name>
</gene>
<keyword evidence="4 6" id="KW-1133">Transmembrane helix</keyword>
<dbReference type="Gene3D" id="1.20.1260.100">
    <property type="entry name" value="TspO/MBR protein"/>
    <property type="match status" value="1"/>
</dbReference>
<keyword evidence="8" id="KW-1185">Reference proteome</keyword>
<accession>A0A2Z4GIR3</accession>
<dbReference type="InterPro" id="IPR038330">
    <property type="entry name" value="TspO/MBR-related_sf"/>
</dbReference>
<reference evidence="7 8" key="1">
    <citation type="submission" date="2018-05" db="EMBL/GenBank/DDBJ databases">
        <title>Complete genome sequence of Arcticibacterium luteifluviistationis SM1504T, a cytophagaceae bacterium isolated from Arctic surface seawater.</title>
        <authorList>
            <person name="Li Y."/>
            <person name="Qin Q.-L."/>
        </authorList>
    </citation>
    <scope>NUCLEOTIDE SEQUENCE [LARGE SCALE GENOMIC DNA]</scope>
    <source>
        <strain evidence="7 8">SM1504</strain>
    </source>
</reference>
<dbReference type="CDD" id="cd15904">
    <property type="entry name" value="TSPO_MBR"/>
    <property type="match status" value="1"/>
</dbReference>
<dbReference type="Pfam" id="PF03073">
    <property type="entry name" value="TspO_MBR"/>
    <property type="match status" value="1"/>
</dbReference>
<keyword evidence="5 6" id="KW-0472">Membrane</keyword>
<dbReference type="PIRSF" id="PIRSF005859">
    <property type="entry name" value="PBR"/>
    <property type="match status" value="1"/>
</dbReference>
<proteinExistence type="inferred from homology"/>
<dbReference type="AlphaFoldDB" id="A0A2Z4GIR3"/>
<evidence type="ECO:0000256" key="4">
    <source>
        <dbReference type="ARBA" id="ARBA00022989"/>
    </source>
</evidence>
<evidence type="ECO:0000256" key="1">
    <source>
        <dbReference type="ARBA" id="ARBA00004141"/>
    </source>
</evidence>
<dbReference type="PANTHER" id="PTHR10057:SF0">
    <property type="entry name" value="TRANSLOCATOR PROTEIN"/>
    <property type="match status" value="1"/>
</dbReference>